<name>A0A2K1P021_9BACT</name>
<keyword evidence="1 6" id="KW-0597">Phosphoprotein</keyword>
<dbReference type="EMBL" id="AZRL01000016">
    <property type="protein sequence ID" value="PNR96120.1"/>
    <property type="molecule type" value="Genomic_DNA"/>
</dbReference>
<dbReference type="PANTHER" id="PTHR44591">
    <property type="entry name" value="STRESS RESPONSE REGULATOR PROTEIN 1"/>
    <property type="match status" value="1"/>
</dbReference>
<feature type="modified residue" description="4-aspartylphosphate" evidence="6">
    <location>
        <position position="53"/>
    </location>
</feature>
<dbReference type="FunFam" id="3.40.50.2300:FF:000001">
    <property type="entry name" value="DNA-binding response regulator PhoB"/>
    <property type="match status" value="1"/>
</dbReference>
<comment type="caution">
    <text evidence="8">The sequence shown here is derived from an EMBL/GenBank/DDBJ whole genome shotgun (WGS) entry which is preliminary data.</text>
</comment>
<evidence type="ECO:0000256" key="4">
    <source>
        <dbReference type="ARBA" id="ARBA00023125"/>
    </source>
</evidence>
<protein>
    <submittedName>
        <fullName evidence="8">Chemotaxis protein CheY</fullName>
    </submittedName>
</protein>
<dbReference type="RefSeq" id="WP_103067185.1">
    <property type="nucleotide sequence ID" value="NZ_AZRL01000016.1"/>
</dbReference>
<organism evidence="8 9">
    <name type="scientific">Petrotoga olearia DSM 13574</name>
    <dbReference type="NCBI Taxonomy" id="1122955"/>
    <lineage>
        <taxon>Bacteria</taxon>
        <taxon>Thermotogati</taxon>
        <taxon>Thermotogota</taxon>
        <taxon>Thermotogae</taxon>
        <taxon>Petrotogales</taxon>
        <taxon>Petrotogaceae</taxon>
        <taxon>Petrotoga</taxon>
    </lineage>
</organism>
<sequence length="119" mass="13547">MSKVLIVDDEENIRTLIKEELEDSGYEVTAVSNAKDALETLESDKDIDIICTDIEMPDVNGLELASEIRKRYPNKKIIFLTAYSHYKSEMASWAADAYVVKSMDLTEIKDTIENLLKIQ</sequence>
<evidence type="ECO:0000256" key="6">
    <source>
        <dbReference type="PROSITE-ProRule" id="PRU00169"/>
    </source>
</evidence>
<keyword evidence="2" id="KW-0902">Two-component regulatory system</keyword>
<dbReference type="PROSITE" id="PS50110">
    <property type="entry name" value="RESPONSE_REGULATORY"/>
    <property type="match status" value="1"/>
</dbReference>
<dbReference type="PANTHER" id="PTHR44591:SF18">
    <property type="entry name" value="REGULATORY PROTEIN"/>
    <property type="match status" value="1"/>
</dbReference>
<accession>A0A2K1P021</accession>
<keyword evidence="3" id="KW-0805">Transcription regulation</keyword>
<dbReference type="AlphaFoldDB" id="A0A2K1P021"/>
<dbReference type="SUPFAM" id="SSF52172">
    <property type="entry name" value="CheY-like"/>
    <property type="match status" value="1"/>
</dbReference>
<proteinExistence type="predicted"/>
<dbReference type="Pfam" id="PF00072">
    <property type="entry name" value="Response_reg"/>
    <property type="match status" value="1"/>
</dbReference>
<dbReference type="SMART" id="SM00448">
    <property type="entry name" value="REC"/>
    <property type="match status" value="1"/>
</dbReference>
<evidence type="ECO:0000256" key="5">
    <source>
        <dbReference type="ARBA" id="ARBA00023163"/>
    </source>
</evidence>
<evidence type="ECO:0000256" key="2">
    <source>
        <dbReference type="ARBA" id="ARBA00023012"/>
    </source>
</evidence>
<feature type="domain" description="Response regulatory" evidence="7">
    <location>
        <begin position="3"/>
        <end position="116"/>
    </location>
</feature>
<dbReference type="InterPro" id="IPR050595">
    <property type="entry name" value="Bact_response_regulator"/>
</dbReference>
<dbReference type="InterPro" id="IPR001789">
    <property type="entry name" value="Sig_transdc_resp-reg_receiver"/>
</dbReference>
<evidence type="ECO:0000256" key="3">
    <source>
        <dbReference type="ARBA" id="ARBA00023015"/>
    </source>
</evidence>
<reference evidence="8 9" key="1">
    <citation type="submission" date="2013-12" db="EMBL/GenBank/DDBJ databases">
        <title>Comparative genomics of Petrotoga isolates.</title>
        <authorList>
            <person name="Nesbo C.L."/>
            <person name="Charchuk R."/>
            <person name="Chow K."/>
        </authorList>
    </citation>
    <scope>NUCLEOTIDE SEQUENCE [LARGE SCALE GENOMIC DNA]</scope>
    <source>
        <strain evidence="8 9">DSM 13574</strain>
    </source>
</reference>
<evidence type="ECO:0000313" key="9">
    <source>
        <dbReference type="Proteomes" id="UP000236434"/>
    </source>
</evidence>
<evidence type="ECO:0000256" key="1">
    <source>
        <dbReference type="ARBA" id="ARBA00022553"/>
    </source>
</evidence>
<dbReference type="GO" id="GO:0003677">
    <property type="term" value="F:DNA binding"/>
    <property type="evidence" value="ECO:0007669"/>
    <property type="project" value="UniProtKB-KW"/>
</dbReference>
<evidence type="ECO:0000259" key="7">
    <source>
        <dbReference type="PROSITE" id="PS50110"/>
    </source>
</evidence>
<dbReference type="OrthoDB" id="9790669at2"/>
<evidence type="ECO:0000313" key="8">
    <source>
        <dbReference type="EMBL" id="PNR96120.1"/>
    </source>
</evidence>
<dbReference type="Proteomes" id="UP000236434">
    <property type="component" value="Unassembled WGS sequence"/>
</dbReference>
<dbReference type="InterPro" id="IPR011006">
    <property type="entry name" value="CheY-like_superfamily"/>
</dbReference>
<gene>
    <name evidence="8" type="ORF">X929_06470</name>
</gene>
<keyword evidence="4" id="KW-0238">DNA-binding</keyword>
<dbReference type="Gene3D" id="3.40.50.2300">
    <property type="match status" value="1"/>
</dbReference>
<keyword evidence="5" id="KW-0804">Transcription</keyword>
<dbReference type="GO" id="GO:0000160">
    <property type="term" value="P:phosphorelay signal transduction system"/>
    <property type="evidence" value="ECO:0007669"/>
    <property type="project" value="UniProtKB-KW"/>
</dbReference>